<feature type="compositionally biased region" description="Basic and acidic residues" evidence="1">
    <location>
        <begin position="30"/>
        <end position="57"/>
    </location>
</feature>
<protein>
    <submittedName>
        <fullName evidence="2">Flagellar protein FlaG</fullName>
    </submittedName>
</protein>
<proteinExistence type="predicted"/>
<name>A0ABT3N4K5_9BACT</name>
<reference evidence="2 3" key="1">
    <citation type="submission" date="2022-11" db="EMBL/GenBank/DDBJ databases">
        <title>Desulfobotulus tamanensis H1 sp. nov. - anaerobic, alkaliphilic, sulphate reducing bacterium isolated from terrestrial mud volcano.</title>
        <authorList>
            <person name="Frolova A."/>
            <person name="Merkel A.Y."/>
            <person name="Slobodkin A.I."/>
        </authorList>
    </citation>
    <scope>NUCLEOTIDE SEQUENCE [LARGE SCALE GENOMIC DNA]</scope>
    <source>
        <strain evidence="2 3">H1</strain>
    </source>
</reference>
<evidence type="ECO:0000313" key="3">
    <source>
        <dbReference type="Proteomes" id="UP001209681"/>
    </source>
</evidence>
<dbReference type="SUPFAM" id="SSF160214">
    <property type="entry name" value="FlaG-like"/>
    <property type="match status" value="1"/>
</dbReference>
<keyword evidence="2" id="KW-0282">Flagellum</keyword>
<gene>
    <name evidence="2" type="ORF">OOT00_00090</name>
</gene>
<sequence>MDISASQGIRPTGEMQKIRNVSEAQIIQDNKPKSSHENTHHKADPNREKPTAKEDVEKATRDLNRYMDELKTSLGFSINEKTKELMVNIINRETKEVIKQIPPEELVTIREKMAELAGILLSERV</sequence>
<dbReference type="InterPro" id="IPR005186">
    <property type="entry name" value="FlaG"/>
</dbReference>
<dbReference type="Proteomes" id="UP001209681">
    <property type="component" value="Unassembled WGS sequence"/>
</dbReference>
<organism evidence="2 3">
    <name type="scientific">Desulfobotulus pelophilus</name>
    <dbReference type="NCBI Taxonomy" id="2823377"/>
    <lineage>
        <taxon>Bacteria</taxon>
        <taxon>Pseudomonadati</taxon>
        <taxon>Thermodesulfobacteriota</taxon>
        <taxon>Desulfobacteria</taxon>
        <taxon>Desulfobacterales</taxon>
        <taxon>Desulfobacteraceae</taxon>
        <taxon>Desulfobotulus</taxon>
    </lineage>
</organism>
<keyword evidence="2" id="KW-0966">Cell projection</keyword>
<dbReference type="Pfam" id="PF03646">
    <property type="entry name" value="FlaG"/>
    <property type="match status" value="1"/>
</dbReference>
<dbReference type="InterPro" id="IPR035924">
    <property type="entry name" value="FlaG-like_sf"/>
</dbReference>
<dbReference type="PANTHER" id="PTHR37166:SF1">
    <property type="entry name" value="PROTEIN FLAG"/>
    <property type="match status" value="1"/>
</dbReference>
<keyword evidence="3" id="KW-1185">Reference proteome</keyword>
<dbReference type="PANTHER" id="PTHR37166">
    <property type="entry name" value="PROTEIN FLAG"/>
    <property type="match status" value="1"/>
</dbReference>
<evidence type="ECO:0000313" key="2">
    <source>
        <dbReference type="EMBL" id="MCW7752384.1"/>
    </source>
</evidence>
<dbReference type="RefSeq" id="WP_265423256.1">
    <property type="nucleotide sequence ID" value="NZ_JAPFPW010000001.1"/>
</dbReference>
<accession>A0ABT3N4K5</accession>
<comment type="caution">
    <text evidence="2">The sequence shown here is derived from an EMBL/GenBank/DDBJ whole genome shotgun (WGS) entry which is preliminary data.</text>
</comment>
<dbReference type="Gene3D" id="3.30.160.170">
    <property type="entry name" value="FlaG-like"/>
    <property type="match status" value="1"/>
</dbReference>
<keyword evidence="2" id="KW-0969">Cilium</keyword>
<feature type="region of interest" description="Disordered" evidence="1">
    <location>
        <begin position="1"/>
        <end position="57"/>
    </location>
</feature>
<evidence type="ECO:0000256" key="1">
    <source>
        <dbReference type="SAM" id="MobiDB-lite"/>
    </source>
</evidence>
<dbReference type="EMBL" id="JAPFPW010000001">
    <property type="protein sequence ID" value="MCW7752384.1"/>
    <property type="molecule type" value="Genomic_DNA"/>
</dbReference>